<dbReference type="InterPro" id="IPR002104">
    <property type="entry name" value="Integrase_catalytic"/>
</dbReference>
<feature type="compositionally biased region" description="Low complexity" evidence="2">
    <location>
        <begin position="52"/>
        <end position="61"/>
    </location>
</feature>
<comment type="caution">
    <text evidence="4">The sequence shown here is derived from an EMBL/GenBank/DDBJ whole genome shotgun (WGS) entry which is preliminary data.</text>
</comment>
<gene>
    <name evidence="4" type="ORF">IQ782_27715</name>
</gene>
<evidence type="ECO:0000259" key="3">
    <source>
        <dbReference type="PROSITE" id="PS51898"/>
    </source>
</evidence>
<evidence type="ECO:0000313" key="5">
    <source>
        <dbReference type="Proteomes" id="UP000607796"/>
    </source>
</evidence>
<dbReference type="PROSITE" id="PS51898">
    <property type="entry name" value="TYR_RECOMBINASE"/>
    <property type="match status" value="1"/>
</dbReference>
<name>A0ABR9XAL3_9RHOB</name>
<dbReference type="Pfam" id="PF00589">
    <property type="entry name" value="Phage_integrase"/>
    <property type="match status" value="1"/>
</dbReference>
<dbReference type="RefSeq" id="WP_194137909.1">
    <property type="nucleotide sequence ID" value="NZ_JADFFK010000040.1"/>
</dbReference>
<dbReference type="InterPro" id="IPR011010">
    <property type="entry name" value="DNA_brk_join_enz"/>
</dbReference>
<protein>
    <submittedName>
        <fullName evidence="4">Tyrosine-type recombinase/integrase</fullName>
    </submittedName>
</protein>
<keyword evidence="5" id="KW-1185">Reference proteome</keyword>
<dbReference type="EMBL" id="JADFFK010000040">
    <property type="protein sequence ID" value="MBE9640641.1"/>
    <property type="molecule type" value="Genomic_DNA"/>
</dbReference>
<evidence type="ECO:0000256" key="2">
    <source>
        <dbReference type="SAM" id="MobiDB-lite"/>
    </source>
</evidence>
<proteinExistence type="predicted"/>
<feature type="domain" description="Tyr recombinase" evidence="3">
    <location>
        <begin position="122"/>
        <end position="279"/>
    </location>
</feature>
<accession>A0ABR9XAL3</accession>
<evidence type="ECO:0000256" key="1">
    <source>
        <dbReference type="ARBA" id="ARBA00023172"/>
    </source>
</evidence>
<keyword evidence="1" id="KW-0233">DNA recombination</keyword>
<dbReference type="Gene3D" id="1.10.443.10">
    <property type="entry name" value="Intergrase catalytic core"/>
    <property type="match status" value="1"/>
</dbReference>
<sequence length="279" mass="31111">MRLRARSVRVDCGQGALWKYTVVAGGHVPRGHAARVPPRRDPFPQRQRRASGARQAARRSAGTAIAALSDGTRDTAARHELARAYVETRATSSRPRSESAQDFALGAHKFALHRDHRHSERDERIIPTKDEIKLINDNAPASHRVMFITAIFTGMRISELRGPTWDNVDLDRGLVRVRQRADEHCVLGKPKSRAGYRDVPKAPSVKEALEQWRFQVPETTQRLVFPNGASKIQNYANIYNRVFKPMLVAKRIVDDAGDARFGRHALRHAAALTPASGAG</sequence>
<dbReference type="InterPro" id="IPR013762">
    <property type="entry name" value="Integrase-like_cat_sf"/>
</dbReference>
<feature type="region of interest" description="Disordered" evidence="2">
    <location>
        <begin position="29"/>
        <end position="61"/>
    </location>
</feature>
<reference evidence="4 5" key="1">
    <citation type="journal article" date="2021" name="Int. J. Syst. Evol. Microbiol.">
        <title>Salipiger mangrovisoli sp. nov., isolated from mangrove soil and the proposal for the reclassification of Paraphaeobacter pallidus as Salipiger pallidus comb. nov.</title>
        <authorList>
            <person name="Du J."/>
            <person name="Liu Y."/>
            <person name="Pei T."/>
            <person name="Deng M.R."/>
            <person name="Zhu H."/>
        </authorList>
    </citation>
    <scope>NUCLEOTIDE SEQUENCE [LARGE SCALE GENOMIC DNA]</scope>
    <source>
        <strain evidence="4 5">6D45A</strain>
    </source>
</reference>
<dbReference type="SUPFAM" id="SSF56349">
    <property type="entry name" value="DNA breaking-rejoining enzymes"/>
    <property type="match status" value="1"/>
</dbReference>
<evidence type="ECO:0000313" key="4">
    <source>
        <dbReference type="EMBL" id="MBE9640641.1"/>
    </source>
</evidence>
<dbReference type="Proteomes" id="UP000607796">
    <property type="component" value="Unassembled WGS sequence"/>
</dbReference>
<organism evidence="4 5">
    <name type="scientific">Salipiger mangrovisoli</name>
    <dbReference type="NCBI Taxonomy" id="2865933"/>
    <lineage>
        <taxon>Bacteria</taxon>
        <taxon>Pseudomonadati</taxon>
        <taxon>Pseudomonadota</taxon>
        <taxon>Alphaproteobacteria</taxon>
        <taxon>Rhodobacterales</taxon>
        <taxon>Roseobacteraceae</taxon>
        <taxon>Salipiger</taxon>
    </lineage>
</organism>